<reference evidence="7" key="1">
    <citation type="journal article" date="2021" name="Environ. Microbiol.">
        <title>Genomic characterization of three novel Desulfobacterota classes expand the metabolic and phylogenetic diversity of the phylum.</title>
        <authorList>
            <person name="Murphy C.L."/>
            <person name="Biggerstaff J."/>
            <person name="Eichhorn A."/>
            <person name="Ewing E."/>
            <person name="Shahan R."/>
            <person name="Soriano D."/>
            <person name="Stewart S."/>
            <person name="VanMol K."/>
            <person name="Walker R."/>
            <person name="Walters P."/>
            <person name="Elshahed M.S."/>
            <person name="Youssef N.H."/>
        </authorList>
    </citation>
    <scope>NUCLEOTIDE SEQUENCE</scope>
    <source>
        <strain evidence="7">Zod_Metabat.24</strain>
    </source>
</reference>
<dbReference type="PANTHER" id="PTHR30606">
    <property type="entry name" value="LIPID A BIOSYNTHESIS LAUROYL ACYLTRANSFERASE"/>
    <property type="match status" value="1"/>
</dbReference>
<accession>A0A9D8PNR0</accession>
<dbReference type="AlphaFoldDB" id="A0A9D8PNR0"/>
<evidence type="ECO:0000256" key="6">
    <source>
        <dbReference type="ARBA" id="ARBA00023315"/>
    </source>
</evidence>
<protein>
    <submittedName>
        <fullName evidence="7">Lysophospholipid acyltransferase family protein</fullName>
    </submittedName>
</protein>
<proteinExistence type="predicted"/>
<evidence type="ECO:0000256" key="2">
    <source>
        <dbReference type="ARBA" id="ARBA00022475"/>
    </source>
</evidence>
<sequence length="315" mass="36192">MKSFLKKLRYDIGGFFIGIAEFIIPKIPLKITNTIMYMIYCPLYPVVYLIPDIRKIVIPNIDIVFGSDLTRRERRKFIKSVFWNLSKTFPDLIYYLNPRNHQKIIENCPISGIEHLESALKKGKGAILLSAHLSNFVLMIVRLTMTGIPFNVVLKDPSNETLKGVYKRYQEICGIERIDADKGFSATKDILRALKNNEIVIIVADERKKRDGIIVPFFGRDALTAPGPAILVLRSGAPIVPAFIHVVEDSKFDIEIFPPIEPELTGDKEKDIYNISLIMNEVIEKQIRRYPDQWAWTNPRWKGAGRHGTRHERTK</sequence>
<keyword evidence="5" id="KW-0472">Membrane</keyword>
<evidence type="ECO:0000256" key="3">
    <source>
        <dbReference type="ARBA" id="ARBA00022519"/>
    </source>
</evidence>
<dbReference type="InterPro" id="IPR004960">
    <property type="entry name" value="LipA_acyltrans"/>
</dbReference>
<dbReference type="Proteomes" id="UP000809273">
    <property type="component" value="Unassembled WGS sequence"/>
</dbReference>
<dbReference type="EMBL" id="JAFGIX010000070">
    <property type="protein sequence ID" value="MBN1574246.1"/>
    <property type="molecule type" value="Genomic_DNA"/>
</dbReference>
<keyword evidence="4" id="KW-0808">Transferase</keyword>
<reference evidence="7" key="2">
    <citation type="submission" date="2021-01" db="EMBL/GenBank/DDBJ databases">
        <authorList>
            <person name="Hahn C.R."/>
            <person name="Youssef N.H."/>
            <person name="Elshahed M."/>
        </authorList>
    </citation>
    <scope>NUCLEOTIDE SEQUENCE</scope>
    <source>
        <strain evidence="7">Zod_Metabat.24</strain>
    </source>
</reference>
<keyword evidence="2" id="KW-1003">Cell membrane</keyword>
<evidence type="ECO:0000256" key="1">
    <source>
        <dbReference type="ARBA" id="ARBA00004533"/>
    </source>
</evidence>
<evidence type="ECO:0000313" key="7">
    <source>
        <dbReference type="EMBL" id="MBN1574246.1"/>
    </source>
</evidence>
<organism evidence="7 8">
    <name type="scientific">Candidatus Zymogenus saltonus</name>
    <dbReference type="NCBI Taxonomy" id="2844893"/>
    <lineage>
        <taxon>Bacteria</taxon>
        <taxon>Deltaproteobacteria</taxon>
        <taxon>Candidatus Zymogenia</taxon>
        <taxon>Candidatus Zymogeniales</taxon>
        <taxon>Candidatus Zymogenaceae</taxon>
        <taxon>Candidatus Zymogenus</taxon>
    </lineage>
</organism>
<evidence type="ECO:0000256" key="4">
    <source>
        <dbReference type="ARBA" id="ARBA00022679"/>
    </source>
</evidence>
<dbReference type="GO" id="GO:0009247">
    <property type="term" value="P:glycolipid biosynthetic process"/>
    <property type="evidence" value="ECO:0007669"/>
    <property type="project" value="UniProtKB-ARBA"/>
</dbReference>
<keyword evidence="3" id="KW-0997">Cell inner membrane</keyword>
<dbReference type="PANTHER" id="PTHR30606:SF10">
    <property type="entry name" value="PHOSPHATIDYLINOSITOL MANNOSIDE ACYLTRANSFERASE"/>
    <property type="match status" value="1"/>
</dbReference>
<evidence type="ECO:0000256" key="5">
    <source>
        <dbReference type="ARBA" id="ARBA00023136"/>
    </source>
</evidence>
<comment type="caution">
    <text evidence="7">The sequence shown here is derived from an EMBL/GenBank/DDBJ whole genome shotgun (WGS) entry which is preliminary data.</text>
</comment>
<dbReference type="GO" id="GO:0005886">
    <property type="term" value="C:plasma membrane"/>
    <property type="evidence" value="ECO:0007669"/>
    <property type="project" value="UniProtKB-SubCell"/>
</dbReference>
<name>A0A9D8PNR0_9DELT</name>
<dbReference type="CDD" id="cd07984">
    <property type="entry name" value="LPLAT_LABLAT-like"/>
    <property type="match status" value="1"/>
</dbReference>
<dbReference type="Pfam" id="PF03279">
    <property type="entry name" value="Lip_A_acyltrans"/>
    <property type="match status" value="1"/>
</dbReference>
<gene>
    <name evidence="7" type="ORF">JW984_13695</name>
</gene>
<keyword evidence="6 7" id="KW-0012">Acyltransferase</keyword>
<evidence type="ECO:0000313" key="8">
    <source>
        <dbReference type="Proteomes" id="UP000809273"/>
    </source>
</evidence>
<dbReference type="GO" id="GO:0016746">
    <property type="term" value="F:acyltransferase activity"/>
    <property type="evidence" value="ECO:0007669"/>
    <property type="project" value="UniProtKB-KW"/>
</dbReference>
<comment type="subcellular location">
    <subcellularLocation>
        <location evidence="1">Cell inner membrane</location>
    </subcellularLocation>
</comment>